<reference evidence="2 3" key="1">
    <citation type="journal article" date="2014" name="Int. J. Syst. Evol. Microbiol.">
        <title>Complete genome sequence of Corynebacterium casei LMG S-19264T (=DSM 44701T), isolated from a smear-ripened cheese.</title>
        <authorList>
            <consortium name="US DOE Joint Genome Institute (JGI-PGF)"/>
            <person name="Walter F."/>
            <person name="Albersmeier A."/>
            <person name="Kalinowski J."/>
            <person name="Ruckert C."/>
        </authorList>
    </citation>
    <scope>NUCLEOTIDE SEQUENCE [LARGE SCALE GENOMIC DNA]</scope>
    <source>
        <strain evidence="2 3">CGMCC 1.15295</strain>
    </source>
</reference>
<evidence type="ECO:0000313" key="3">
    <source>
        <dbReference type="Proteomes" id="UP000598120"/>
    </source>
</evidence>
<sequence length="402" mass="47263">MVIKINKSKFNPLYIYILMLIFFGLTFTKTQIFGPLYLHDLVLIIFLVYSITVRPLKTLKFPTILVFIFISIIYLLYSLFFLQLSTELKTMSLRQYMMYFYLIAAYIYYNQYIKNSDLTPLIIFLYRIGVVSIILEVLFLFYLIIYDFNNFSFFEGYNYYSHAVMFGLINFGAYALVFKQGVYKWLLFSTALLLSTFLGHASLFLAVFSLLLLYILIRVNLKAKITAISLGVLSIWFLTFLPQFQDANASWRLLFWSEINKIIFLNNYGLLGEGFGVPYVSIDFAFELLNKIGAHGFLDQSRHLERWVSPPHNSFFTICFHTGFISLVLLLTPIKNIVKYFFIDSSKTQPDKNKVFLLLLLFSYMVWVSFNVVLELPHSAMLFWLVFFVSIEYFNSNRYLIK</sequence>
<feature type="transmembrane region" description="Helical" evidence="1">
    <location>
        <begin position="380"/>
        <end position="396"/>
    </location>
</feature>
<evidence type="ECO:0000256" key="1">
    <source>
        <dbReference type="SAM" id="Phobius"/>
    </source>
</evidence>
<feature type="transmembrane region" description="Helical" evidence="1">
    <location>
        <begin position="12"/>
        <end position="28"/>
    </location>
</feature>
<feature type="transmembrane region" description="Helical" evidence="1">
    <location>
        <begin position="124"/>
        <end position="145"/>
    </location>
</feature>
<feature type="transmembrane region" description="Helical" evidence="1">
    <location>
        <begin position="157"/>
        <end position="178"/>
    </location>
</feature>
<protein>
    <recommendedName>
        <fullName evidence="4">O-antigen ligase</fullName>
    </recommendedName>
</protein>
<keyword evidence="1" id="KW-1133">Transmembrane helix</keyword>
<proteinExistence type="predicted"/>
<name>A0A8J2XIT3_9FLAO</name>
<dbReference type="Proteomes" id="UP000598120">
    <property type="component" value="Unassembled WGS sequence"/>
</dbReference>
<feature type="transmembrane region" description="Helical" evidence="1">
    <location>
        <begin position="314"/>
        <end position="334"/>
    </location>
</feature>
<feature type="transmembrane region" description="Helical" evidence="1">
    <location>
        <begin position="34"/>
        <end position="52"/>
    </location>
</feature>
<comment type="caution">
    <text evidence="2">The sequence shown here is derived from an EMBL/GenBank/DDBJ whole genome shotgun (WGS) entry which is preliminary data.</text>
</comment>
<accession>A0A8J2XIT3</accession>
<feature type="transmembrane region" description="Helical" evidence="1">
    <location>
        <begin position="185"/>
        <end position="217"/>
    </location>
</feature>
<feature type="transmembrane region" description="Helical" evidence="1">
    <location>
        <begin position="355"/>
        <end position="374"/>
    </location>
</feature>
<keyword evidence="1" id="KW-0812">Transmembrane</keyword>
<feature type="transmembrane region" description="Helical" evidence="1">
    <location>
        <begin position="223"/>
        <end position="241"/>
    </location>
</feature>
<feature type="transmembrane region" description="Helical" evidence="1">
    <location>
        <begin position="96"/>
        <end position="112"/>
    </location>
</feature>
<keyword evidence="1" id="KW-0472">Membrane</keyword>
<evidence type="ECO:0000313" key="2">
    <source>
        <dbReference type="EMBL" id="GFZ83689.1"/>
    </source>
</evidence>
<dbReference type="EMBL" id="BMIC01000001">
    <property type="protein sequence ID" value="GFZ83689.1"/>
    <property type="molecule type" value="Genomic_DNA"/>
</dbReference>
<gene>
    <name evidence="2" type="ORF">GCM10011531_13280</name>
</gene>
<feature type="transmembrane region" description="Helical" evidence="1">
    <location>
        <begin position="64"/>
        <end position="84"/>
    </location>
</feature>
<keyword evidence="3" id="KW-1185">Reference proteome</keyword>
<evidence type="ECO:0008006" key="4">
    <source>
        <dbReference type="Google" id="ProtNLM"/>
    </source>
</evidence>
<organism evidence="2 3">
    <name type="scientific">Aquaticitalea lipolytica</name>
    <dbReference type="NCBI Taxonomy" id="1247562"/>
    <lineage>
        <taxon>Bacteria</taxon>
        <taxon>Pseudomonadati</taxon>
        <taxon>Bacteroidota</taxon>
        <taxon>Flavobacteriia</taxon>
        <taxon>Flavobacteriales</taxon>
        <taxon>Flavobacteriaceae</taxon>
        <taxon>Aquaticitalea</taxon>
    </lineage>
</organism>
<dbReference type="AlphaFoldDB" id="A0A8J2XIT3"/>